<sequence length="135" mass="15219">MSWPKVQVDVAVEICLLHAPAPELPQIRPDPHQSPQHLVLLLVLVAVVVSCWQIFRCHRFRCSTPPVHQKMDPESMSSSECLDHGANYLRLVRLNEKQVKLVGMDNYPLLIARLRGIIAGDDVAVDFPFDLSSDE</sequence>
<gene>
    <name evidence="2" type="ORF">HPBE_LOCUS26315</name>
</gene>
<proteinExistence type="predicted"/>
<evidence type="ECO:0000313" key="4">
    <source>
        <dbReference type="WBParaSite" id="HPBE_0002631601-mRNA-1"/>
    </source>
</evidence>
<evidence type="ECO:0000313" key="2">
    <source>
        <dbReference type="EMBL" id="VDP56920.1"/>
    </source>
</evidence>
<reference evidence="4" key="2">
    <citation type="submission" date="2019-09" db="UniProtKB">
        <authorList>
            <consortium name="WormBaseParasite"/>
        </authorList>
    </citation>
    <scope>IDENTIFICATION</scope>
</reference>
<keyword evidence="1" id="KW-0812">Transmembrane</keyword>
<feature type="transmembrane region" description="Helical" evidence="1">
    <location>
        <begin position="38"/>
        <end position="55"/>
    </location>
</feature>
<organism evidence="3 4">
    <name type="scientific">Heligmosomoides polygyrus</name>
    <name type="common">Parasitic roundworm</name>
    <dbReference type="NCBI Taxonomy" id="6339"/>
    <lineage>
        <taxon>Eukaryota</taxon>
        <taxon>Metazoa</taxon>
        <taxon>Ecdysozoa</taxon>
        <taxon>Nematoda</taxon>
        <taxon>Chromadorea</taxon>
        <taxon>Rhabditida</taxon>
        <taxon>Rhabditina</taxon>
        <taxon>Rhabditomorpha</taxon>
        <taxon>Strongyloidea</taxon>
        <taxon>Heligmosomidae</taxon>
        <taxon>Heligmosomoides</taxon>
    </lineage>
</organism>
<dbReference type="WBParaSite" id="HPBE_0002631601-mRNA-1">
    <property type="protein sequence ID" value="HPBE_0002631601-mRNA-1"/>
    <property type="gene ID" value="HPBE_0002631601"/>
</dbReference>
<name>A0A183GUE6_HELPZ</name>
<dbReference type="Proteomes" id="UP000050761">
    <property type="component" value="Unassembled WGS sequence"/>
</dbReference>
<evidence type="ECO:0000313" key="3">
    <source>
        <dbReference type="Proteomes" id="UP000050761"/>
    </source>
</evidence>
<keyword evidence="1" id="KW-0472">Membrane</keyword>
<accession>A0A3P8ERQ4</accession>
<keyword evidence="1" id="KW-1133">Transmembrane helix</keyword>
<keyword evidence="3" id="KW-1185">Reference proteome</keyword>
<evidence type="ECO:0000256" key="1">
    <source>
        <dbReference type="SAM" id="Phobius"/>
    </source>
</evidence>
<protein>
    <submittedName>
        <fullName evidence="4">Secreted protein</fullName>
    </submittedName>
</protein>
<reference evidence="2 3" key="1">
    <citation type="submission" date="2018-11" db="EMBL/GenBank/DDBJ databases">
        <authorList>
            <consortium name="Pathogen Informatics"/>
        </authorList>
    </citation>
    <scope>NUCLEOTIDE SEQUENCE [LARGE SCALE GENOMIC DNA]</scope>
</reference>
<accession>A0A183GUE6</accession>
<dbReference type="EMBL" id="UZAH01039687">
    <property type="protein sequence ID" value="VDP56920.1"/>
    <property type="molecule type" value="Genomic_DNA"/>
</dbReference>
<dbReference type="AlphaFoldDB" id="A0A183GUE6"/>